<keyword evidence="3" id="KW-1185">Reference proteome</keyword>
<dbReference type="RefSeq" id="WP_277275508.1">
    <property type="nucleotide sequence ID" value="NZ_JAROCY010000003.1"/>
</dbReference>
<name>A0ABT6CEK0_9SPHN</name>
<feature type="transmembrane region" description="Helical" evidence="1">
    <location>
        <begin position="42"/>
        <end position="64"/>
    </location>
</feature>
<protein>
    <submittedName>
        <fullName evidence="2">Uncharacterized protein</fullName>
    </submittedName>
</protein>
<keyword evidence="1" id="KW-1133">Transmembrane helix</keyword>
<keyword evidence="1" id="KW-0812">Transmembrane</keyword>
<accession>A0ABT6CEK0</accession>
<evidence type="ECO:0000313" key="3">
    <source>
        <dbReference type="Proteomes" id="UP001222770"/>
    </source>
</evidence>
<evidence type="ECO:0000256" key="1">
    <source>
        <dbReference type="SAM" id="Phobius"/>
    </source>
</evidence>
<keyword evidence="1" id="KW-0472">Membrane</keyword>
<evidence type="ECO:0000313" key="2">
    <source>
        <dbReference type="EMBL" id="MDF8332346.1"/>
    </source>
</evidence>
<comment type="caution">
    <text evidence="2">The sequence shown here is derived from an EMBL/GenBank/DDBJ whole genome shotgun (WGS) entry which is preliminary data.</text>
</comment>
<feature type="transmembrane region" description="Helical" evidence="1">
    <location>
        <begin position="109"/>
        <end position="134"/>
    </location>
</feature>
<proteinExistence type="predicted"/>
<dbReference type="EMBL" id="JAROCY010000003">
    <property type="protein sequence ID" value="MDF8332346.1"/>
    <property type="molecule type" value="Genomic_DNA"/>
</dbReference>
<reference evidence="2 3" key="1">
    <citation type="submission" date="2023-03" db="EMBL/GenBank/DDBJ databases">
        <title>Novosphingobium cyanobacteriorum sp. nov., isolated from a eutrophic reservoir during the Microcystis bloom period.</title>
        <authorList>
            <person name="Kang M."/>
            <person name="Le V."/>
            <person name="Ko S.-R."/>
            <person name="Lee S.-A."/>
            <person name="Ahn C.-Y."/>
        </authorList>
    </citation>
    <scope>NUCLEOTIDE SEQUENCE [LARGE SCALE GENOMIC DNA]</scope>
    <source>
        <strain evidence="2 3">HBC54</strain>
    </source>
</reference>
<dbReference type="Proteomes" id="UP001222770">
    <property type="component" value="Unassembled WGS sequence"/>
</dbReference>
<sequence length="138" mass="14063">MEDNAFPARLSLRQSIVMIVAALALWYSGALLVQALSSAGMLGGSAGVIAFVLTVPGTLPFVLALRTLAGLSSEQVVPGCALTIGTVIVCDGMAVTWHPAFYGVGDTAVRLSAGAVLFGGGVALLLAFGVAAWMRRRG</sequence>
<organism evidence="2 3">
    <name type="scientific">Novosphingobium cyanobacteriorum</name>
    <dbReference type="NCBI Taxonomy" id="3024215"/>
    <lineage>
        <taxon>Bacteria</taxon>
        <taxon>Pseudomonadati</taxon>
        <taxon>Pseudomonadota</taxon>
        <taxon>Alphaproteobacteria</taxon>
        <taxon>Sphingomonadales</taxon>
        <taxon>Sphingomonadaceae</taxon>
        <taxon>Novosphingobium</taxon>
    </lineage>
</organism>
<feature type="transmembrane region" description="Helical" evidence="1">
    <location>
        <begin position="16"/>
        <end position="36"/>
    </location>
</feature>
<gene>
    <name evidence="2" type="ORF">POM99_03960</name>
</gene>